<evidence type="ECO:0000313" key="12">
    <source>
        <dbReference type="EMBL" id="KAK4754078.1"/>
    </source>
</evidence>
<evidence type="ECO:0000256" key="6">
    <source>
        <dbReference type="ARBA" id="ARBA00023070"/>
    </source>
</evidence>
<keyword evidence="9" id="KW-0539">Nucleus</keyword>
<keyword evidence="10" id="KW-0927">Auxin signaling pathway</keyword>
<reference evidence="12 13" key="1">
    <citation type="journal article" date="2023" name="Hortic Res">
        <title>Pangenome of water caltrop reveals structural variations and asymmetric subgenome divergence after allopolyploidization.</title>
        <authorList>
            <person name="Zhang X."/>
            <person name="Chen Y."/>
            <person name="Wang L."/>
            <person name="Yuan Y."/>
            <person name="Fang M."/>
            <person name="Shi L."/>
            <person name="Lu R."/>
            <person name="Comes H.P."/>
            <person name="Ma Y."/>
            <person name="Chen Y."/>
            <person name="Huang G."/>
            <person name="Zhou Y."/>
            <person name="Zheng Z."/>
            <person name="Qiu Y."/>
        </authorList>
    </citation>
    <scope>NUCLEOTIDE SEQUENCE [LARGE SCALE GENOMIC DNA]</scope>
    <source>
        <tissue evidence="12">Roots</tissue>
    </source>
</reference>
<name>A0AAN7JTP5_9MYRT</name>
<dbReference type="EMBL" id="JAXIOK010000015">
    <property type="protein sequence ID" value="KAK4754078.1"/>
    <property type="molecule type" value="Genomic_DNA"/>
</dbReference>
<keyword evidence="8" id="KW-0010">Activator</keyword>
<keyword evidence="7" id="KW-0238">DNA-binding</keyword>
<evidence type="ECO:0000313" key="13">
    <source>
        <dbReference type="Proteomes" id="UP001345219"/>
    </source>
</evidence>
<dbReference type="InterPro" id="IPR006510">
    <property type="entry name" value="Znf_LRP1"/>
</dbReference>
<feature type="region of interest" description="Disordered" evidence="11">
    <location>
        <begin position="1"/>
        <end position="35"/>
    </location>
</feature>
<comment type="subcellular location">
    <subcellularLocation>
        <location evidence="1">Nucleus</location>
    </subcellularLocation>
</comment>
<dbReference type="PANTHER" id="PTHR31604">
    <property type="entry name" value="PROTEIN LATERAL ROOT PRIMORDIUM 1"/>
    <property type="match status" value="1"/>
</dbReference>
<dbReference type="PANTHER" id="PTHR31604:SF2">
    <property type="entry name" value="PROTEIN SHI RELATED SEQUENCE 7"/>
    <property type="match status" value="1"/>
</dbReference>
<dbReference type="Proteomes" id="UP001345219">
    <property type="component" value="Chromosome 2"/>
</dbReference>
<sequence>MSNFFSAGGRRERGEDHNSEYVNNPAGGREDDQYYGQIFPREILFRYNPTDDHYDHGSSNYKPYHRQQQRLDLYNYSSSRRAAADSMEDGDDDDGSRMMTTMMPRGSMTSGGICCQDCGNQAKKECAHMRCRTCCKSRGFDCPTHVKSTWVPVSRRRERQKHQMQVGLSSSQLRRKRQGEDMTNHLPSSHHNPPGPVVRNLPAELISPATFRCVRVSSSDEVEDQQEYAYQTAVNIGGHVFKGILYDQGPDCVTGHAAAGYSPSGGGSGGASAPSFDPYTASMHPPPFNSYNSMAGTQFFPHSIS</sequence>
<proteinExistence type="inferred from homology"/>
<dbReference type="GO" id="GO:0046872">
    <property type="term" value="F:metal ion binding"/>
    <property type="evidence" value="ECO:0007669"/>
    <property type="project" value="UniProtKB-KW"/>
</dbReference>
<evidence type="ECO:0000256" key="3">
    <source>
        <dbReference type="ARBA" id="ARBA00022473"/>
    </source>
</evidence>
<protein>
    <submittedName>
        <fullName evidence="12">Uncharacterized protein</fullName>
    </submittedName>
</protein>
<accession>A0AAN7JTP5</accession>
<dbReference type="AlphaFoldDB" id="A0AAN7JTP5"/>
<dbReference type="GO" id="GO:0045893">
    <property type="term" value="P:positive regulation of DNA-templated transcription"/>
    <property type="evidence" value="ECO:0007669"/>
    <property type="project" value="TreeGrafter"/>
</dbReference>
<keyword evidence="6" id="KW-0073">Auxin biosynthesis</keyword>
<organism evidence="12 13">
    <name type="scientific">Trapa incisa</name>
    <dbReference type="NCBI Taxonomy" id="236973"/>
    <lineage>
        <taxon>Eukaryota</taxon>
        <taxon>Viridiplantae</taxon>
        <taxon>Streptophyta</taxon>
        <taxon>Embryophyta</taxon>
        <taxon>Tracheophyta</taxon>
        <taxon>Spermatophyta</taxon>
        <taxon>Magnoliopsida</taxon>
        <taxon>eudicotyledons</taxon>
        <taxon>Gunneridae</taxon>
        <taxon>Pentapetalae</taxon>
        <taxon>rosids</taxon>
        <taxon>malvids</taxon>
        <taxon>Myrtales</taxon>
        <taxon>Lythraceae</taxon>
        <taxon>Trapa</taxon>
    </lineage>
</organism>
<evidence type="ECO:0000256" key="11">
    <source>
        <dbReference type="SAM" id="MobiDB-lite"/>
    </source>
</evidence>
<evidence type="ECO:0000256" key="9">
    <source>
        <dbReference type="ARBA" id="ARBA00023242"/>
    </source>
</evidence>
<keyword evidence="4" id="KW-0479">Metal-binding</keyword>
<dbReference type="NCBIfam" id="TIGR01623">
    <property type="entry name" value="put_zinc_LRP1"/>
    <property type="match status" value="1"/>
</dbReference>
<evidence type="ECO:0000256" key="5">
    <source>
        <dbReference type="ARBA" id="ARBA00022833"/>
    </source>
</evidence>
<dbReference type="InterPro" id="IPR007818">
    <property type="entry name" value="SHI"/>
</dbReference>
<evidence type="ECO:0000256" key="2">
    <source>
        <dbReference type="ARBA" id="ARBA00006911"/>
    </source>
</evidence>
<evidence type="ECO:0000256" key="8">
    <source>
        <dbReference type="ARBA" id="ARBA00023159"/>
    </source>
</evidence>
<keyword evidence="3" id="KW-0217">Developmental protein</keyword>
<evidence type="ECO:0000256" key="4">
    <source>
        <dbReference type="ARBA" id="ARBA00022723"/>
    </source>
</evidence>
<evidence type="ECO:0000256" key="1">
    <source>
        <dbReference type="ARBA" id="ARBA00004123"/>
    </source>
</evidence>
<comment type="caution">
    <text evidence="12">The sequence shown here is derived from an EMBL/GenBank/DDBJ whole genome shotgun (WGS) entry which is preliminary data.</text>
</comment>
<keyword evidence="5" id="KW-0862">Zinc</keyword>
<feature type="region of interest" description="Disordered" evidence="11">
    <location>
        <begin position="154"/>
        <end position="196"/>
    </location>
</feature>
<dbReference type="InterPro" id="IPR006511">
    <property type="entry name" value="SHI_C"/>
</dbReference>
<dbReference type="GO" id="GO:0003700">
    <property type="term" value="F:DNA-binding transcription factor activity"/>
    <property type="evidence" value="ECO:0007669"/>
    <property type="project" value="InterPro"/>
</dbReference>
<comment type="similarity">
    <text evidence="2">Belongs to the SHI protein family.</text>
</comment>
<dbReference type="GO" id="GO:0009734">
    <property type="term" value="P:auxin-activated signaling pathway"/>
    <property type="evidence" value="ECO:0007669"/>
    <property type="project" value="UniProtKB-KW"/>
</dbReference>
<gene>
    <name evidence="12" type="ORF">SAY87_002182</name>
</gene>
<dbReference type="GO" id="GO:0009851">
    <property type="term" value="P:auxin biosynthetic process"/>
    <property type="evidence" value="ECO:0007669"/>
    <property type="project" value="UniProtKB-KW"/>
</dbReference>
<feature type="compositionally biased region" description="Basic and acidic residues" evidence="11">
    <location>
        <begin position="9"/>
        <end position="19"/>
    </location>
</feature>
<dbReference type="GO" id="GO:0005634">
    <property type="term" value="C:nucleus"/>
    <property type="evidence" value="ECO:0007669"/>
    <property type="project" value="UniProtKB-SubCell"/>
</dbReference>
<keyword evidence="13" id="KW-1185">Reference proteome</keyword>
<dbReference type="NCBIfam" id="TIGR01624">
    <property type="entry name" value="LRP1_Cterm"/>
    <property type="match status" value="1"/>
</dbReference>
<dbReference type="Pfam" id="PF05142">
    <property type="entry name" value="DUF702"/>
    <property type="match status" value="1"/>
</dbReference>
<dbReference type="GO" id="GO:0003677">
    <property type="term" value="F:DNA binding"/>
    <property type="evidence" value="ECO:0007669"/>
    <property type="project" value="UniProtKB-KW"/>
</dbReference>
<evidence type="ECO:0000256" key="10">
    <source>
        <dbReference type="ARBA" id="ARBA00023294"/>
    </source>
</evidence>
<evidence type="ECO:0000256" key="7">
    <source>
        <dbReference type="ARBA" id="ARBA00023125"/>
    </source>
</evidence>